<organism evidence="5 6">
    <name type="scientific">Polaromonas aquatica</name>
    <dbReference type="NCBI Taxonomy" id="332657"/>
    <lineage>
        <taxon>Bacteria</taxon>
        <taxon>Pseudomonadati</taxon>
        <taxon>Pseudomonadota</taxon>
        <taxon>Betaproteobacteria</taxon>
        <taxon>Burkholderiales</taxon>
        <taxon>Comamonadaceae</taxon>
        <taxon>Polaromonas</taxon>
    </lineage>
</organism>
<dbReference type="PANTHER" id="PTHR47894">
    <property type="entry name" value="HTH-TYPE TRANSCRIPTIONAL REGULATOR GADX"/>
    <property type="match status" value="1"/>
</dbReference>
<gene>
    <name evidence="5" type="ORF">ACFQND_23420</name>
</gene>
<dbReference type="Gene3D" id="1.10.10.60">
    <property type="entry name" value="Homeodomain-like"/>
    <property type="match status" value="1"/>
</dbReference>
<dbReference type="InterPro" id="IPR018060">
    <property type="entry name" value="HTH_AraC"/>
</dbReference>
<protein>
    <submittedName>
        <fullName evidence="5">AraC family transcriptional regulator</fullName>
    </submittedName>
</protein>
<dbReference type="EMBL" id="JBHSRS010000084">
    <property type="protein sequence ID" value="MFC6284188.1"/>
    <property type="molecule type" value="Genomic_DNA"/>
</dbReference>
<dbReference type="PANTHER" id="PTHR47894:SF1">
    <property type="entry name" value="HTH-TYPE TRANSCRIPTIONAL REGULATOR VQSM"/>
    <property type="match status" value="1"/>
</dbReference>
<evidence type="ECO:0000313" key="6">
    <source>
        <dbReference type="Proteomes" id="UP001596270"/>
    </source>
</evidence>
<name>A0ABW1U4Q8_9BURK</name>
<dbReference type="Pfam" id="PF12833">
    <property type="entry name" value="HTH_18"/>
    <property type="match status" value="1"/>
</dbReference>
<dbReference type="InterPro" id="IPR032687">
    <property type="entry name" value="AraC-type_N"/>
</dbReference>
<feature type="domain" description="HTH araC/xylS-type" evidence="4">
    <location>
        <begin position="232"/>
        <end position="333"/>
    </location>
</feature>
<dbReference type="PROSITE" id="PS01124">
    <property type="entry name" value="HTH_ARAC_FAMILY_2"/>
    <property type="match status" value="1"/>
</dbReference>
<accession>A0ABW1U4Q8</accession>
<keyword evidence="1" id="KW-0805">Transcription regulation</keyword>
<dbReference type="Pfam" id="PF12625">
    <property type="entry name" value="Arabinose_bd"/>
    <property type="match status" value="1"/>
</dbReference>
<dbReference type="InterPro" id="IPR009057">
    <property type="entry name" value="Homeodomain-like_sf"/>
</dbReference>
<reference evidence="6" key="1">
    <citation type="journal article" date="2019" name="Int. J. Syst. Evol. Microbiol.">
        <title>The Global Catalogue of Microorganisms (GCM) 10K type strain sequencing project: providing services to taxonomists for standard genome sequencing and annotation.</title>
        <authorList>
            <consortium name="The Broad Institute Genomics Platform"/>
            <consortium name="The Broad Institute Genome Sequencing Center for Infectious Disease"/>
            <person name="Wu L."/>
            <person name="Ma J."/>
        </authorList>
    </citation>
    <scope>NUCLEOTIDE SEQUENCE [LARGE SCALE GENOMIC DNA]</scope>
    <source>
        <strain evidence="6">CCUG 39402</strain>
    </source>
</reference>
<sequence length="335" mass="36966">MQHTPVTIPISFVRGMLSGVQARGQSCESFLAGAEIAPELLDQTGARVTAAQYVMLFRLMIDGLDDEGIAFFSRALRRGSYALIARSALGAPNLEMAIRRITRTFQLLQDDVVVELVRDGAEAGLALRFTNPAAAHQTFMHELLLRIFWRLLAWLAASKLSATRFDFSFMSPPYAGSYGRVFPAPLLFGQRQSAFWFEATWMKGPVRRDEAALRVFLMEAQANIILPRRHDAEISLRVRSHLQKTQPAWPDLAATAEAMHMATSTLQRRLASEGTSFQALKDALRRDAAITRLNTSTVPLAALACELGFADSAAFQRAFKSWTGSAPGAYRRGGA</sequence>
<proteinExistence type="predicted"/>
<comment type="caution">
    <text evidence="5">The sequence shown here is derived from an EMBL/GenBank/DDBJ whole genome shotgun (WGS) entry which is preliminary data.</text>
</comment>
<dbReference type="SUPFAM" id="SSF46689">
    <property type="entry name" value="Homeodomain-like"/>
    <property type="match status" value="1"/>
</dbReference>
<evidence type="ECO:0000259" key="4">
    <source>
        <dbReference type="PROSITE" id="PS01124"/>
    </source>
</evidence>
<keyword evidence="2" id="KW-0238">DNA-binding</keyword>
<evidence type="ECO:0000256" key="1">
    <source>
        <dbReference type="ARBA" id="ARBA00023015"/>
    </source>
</evidence>
<evidence type="ECO:0000256" key="3">
    <source>
        <dbReference type="ARBA" id="ARBA00023163"/>
    </source>
</evidence>
<keyword evidence="6" id="KW-1185">Reference proteome</keyword>
<dbReference type="SMART" id="SM00342">
    <property type="entry name" value="HTH_ARAC"/>
    <property type="match status" value="1"/>
</dbReference>
<keyword evidence="3" id="KW-0804">Transcription</keyword>
<dbReference type="Proteomes" id="UP001596270">
    <property type="component" value="Unassembled WGS sequence"/>
</dbReference>
<dbReference type="RefSeq" id="WP_371439946.1">
    <property type="nucleotide sequence ID" value="NZ_JBHSRS010000084.1"/>
</dbReference>
<evidence type="ECO:0000256" key="2">
    <source>
        <dbReference type="ARBA" id="ARBA00023125"/>
    </source>
</evidence>
<evidence type="ECO:0000313" key="5">
    <source>
        <dbReference type="EMBL" id="MFC6284188.1"/>
    </source>
</evidence>